<keyword evidence="1" id="KW-0812">Transmembrane</keyword>
<dbReference type="Gene3D" id="2.60.40.3140">
    <property type="match status" value="1"/>
</dbReference>
<proteinExistence type="predicted"/>
<evidence type="ECO:0000313" key="6">
    <source>
        <dbReference type="Proteomes" id="UP000305848"/>
    </source>
</evidence>
<dbReference type="Pfam" id="PF01841">
    <property type="entry name" value="Transglut_core"/>
    <property type="match status" value="1"/>
</dbReference>
<dbReference type="EMBL" id="SZQL01000002">
    <property type="protein sequence ID" value="TKK70801.1"/>
    <property type="molecule type" value="Genomic_DNA"/>
</dbReference>
<organism evidence="5 6">
    <name type="scientific">Ilyomonas limi</name>
    <dbReference type="NCBI Taxonomy" id="2575867"/>
    <lineage>
        <taxon>Bacteria</taxon>
        <taxon>Pseudomonadati</taxon>
        <taxon>Bacteroidota</taxon>
        <taxon>Chitinophagia</taxon>
        <taxon>Chitinophagales</taxon>
        <taxon>Chitinophagaceae</taxon>
        <taxon>Ilyomonas</taxon>
    </lineage>
</organism>
<dbReference type="Proteomes" id="UP000305848">
    <property type="component" value="Unassembled WGS sequence"/>
</dbReference>
<feature type="signal peptide" evidence="2">
    <location>
        <begin position="1"/>
        <end position="26"/>
    </location>
</feature>
<gene>
    <name evidence="5" type="ORF">FC093_03650</name>
</gene>
<reference evidence="5 6" key="1">
    <citation type="submission" date="2019-05" db="EMBL/GenBank/DDBJ databases">
        <title>Panacibacter sp. strain 17mud1-8 Genome sequencing and assembly.</title>
        <authorList>
            <person name="Chhetri G."/>
        </authorList>
    </citation>
    <scope>NUCLEOTIDE SEQUENCE [LARGE SCALE GENOMIC DNA]</scope>
    <source>
        <strain evidence="5 6">17mud1-8</strain>
    </source>
</reference>
<evidence type="ECO:0000259" key="3">
    <source>
        <dbReference type="Pfam" id="PF01841"/>
    </source>
</evidence>
<keyword evidence="1" id="KW-1133">Transmembrane helix</keyword>
<keyword evidence="2" id="KW-0732">Signal</keyword>
<dbReference type="Pfam" id="PF12969">
    <property type="entry name" value="DUF3857"/>
    <property type="match status" value="1"/>
</dbReference>
<evidence type="ECO:0000259" key="4">
    <source>
        <dbReference type="Pfam" id="PF12969"/>
    </source>
</evidence>
<dbReference type="SUPFAM" id="SSF54001">
    <property type="entry name" value="Cysteine proteinases"/>
    <property type="match status" value="1"/>
</dbReference>
<evidence type="ECO:0000313" key="5">
    <source>
        <dbReference type="EMBL" id="TKK70801.1"/>
    </source>
</evidence>
<dbReference type="InterPro" id="IPR038765">
    <property type="entry name" value="Papain-like_cys_pep_sf"/>
</dbReference>
<dbReference type="Gene3D" id="3.10.620.30">
    <property type="match status" value="1"/>
</dbReference>
<dbReference type="AlphaFoldDB" id="A0A4U3L6C9"/>
<feature type="domain" description="DUF3857" evidence="4">
    <location>
        <begin position="72"/>
        <end position="236"/>
    </location>
</feature>
<accession>A0A4U3L6C9</accession>
<evidence type="ECO:0000256" key="2">
    <source>
        <dbReference type="SAM" id="SignalP"/>
    </source>
</evidence>
<comment type="caution">
    <text evidence="5">The sequence shown here is derived from an EMBL/GenBank/DDBJ whole genome shotgun (WGS) entry which is preliminary data.</text>
</comment>
<keyword evidence="6" id="KW-1185">Reference proteome</keyword>
<evidence type="ECO:0000256" key="1">
    <source>
        <dbReference type="SAM" id="Phobius"/>
    </source>
</evidence>
<protein>
    <submittedName>
        <fullName evidence="5">DUF3857 domain-containing protein</fullName>
    </submittedName>
</protein>
<feature type="transmembrane region" description="Helical" evidence="1">
    <location>
        <begin position="660"/>
        <end position="678"/>
    </location>
</feature>
<keyword evidence="1" id="KW-0472">Membrane</keyword>
<dbReference type="InterPro" id="IPR002931">
    <property type="entry name" value="Transglutaminase-like"/>
</dbReference>
<dbReference type="InterPro" id="IPR024618">
    <property type="entry name" value="DUF3857"/>
</dbReference>
<feature type="domain" description="Transglutaminase-like" evidence="3">
    <location>
        <begin position="291"/>
        <end position="396"/>
    </location>
</feature>
<dbReference type="OrthoDB" id="98874at2"/>
<sequence length="682" mass="78332">MNYCYCAKRCLTLALSLLILIPVSNAQNKPLSGKEPSWITLVSADYNKTTLHREAEDGYIDLDFQKQVSLATQSVYIKEAYKILSEAGVQNMSQLSFYFDPTYQSLTIHTIKIIRDGQTINKLDLSKIKTIQEESELNRFIYNGTLKSVLFLEDVRKNDIVEYSYTLKGFNPIFKNKYSDFYNTKFSTPQYHLYYKLIVPAGRAVNIRNSGDTIAPGIHTEATQTVYEWKMDDIHALHVQDALPSWYDPYSSIMVSEFKDWKEVNAWAASLFSTPTSLSAPLQKKIEEINTINKTEADRVKAALRFVQDDIRYMGLEMGVHSHLPATPDKVFARRFGDCKEKSYLLVTMLRKMGIQAYPVLINSGYTQAINNWLPSAQCFDHATVKVILQDGEHWFDPTISYQRGSLKDISYPDYKTGLVITDTTFALTPTALHEQSEERVREIFSIKNMLGKADLKVITEYKGSYADDMRDEFNSSSNYELLNEFKQFYQGYFSGIISDSLTYNDDSISGTFTTTEYYTIDSFWNMETKGLKSSFTSYVINGVIKKPKDKSRTMPFYLSYPAKYHEEVEINLPEDWNLKPYDAVIKCSGFVYKVKCTTSWRKVVLAYDFENLKDAITPAEAPQYFSKLKEIDNVSDYAITTYSNTDNTLFAKNSTTTNSLYLVVPIFILIGSVLWWTQRRS</sequence>
<feature type="chain" id="PRO_5021019669" evidence="2">
    <location>
        <begin position="27"/>
        <end position="682"/>
    </location>
</feature>
<name>A0A4U3L6C9_9BACT</name>